<evidence type="ECO:0000313" key="4">
    <source>
        <dbReference type="Proteomes" id="UP001500483"/>
    </source>
</evidence>
<gene>
    <name evidence="3" type="ORF">GCM10020366_57510</name>
</gene>
<sequence>MGDGLPRNWRTSSYSNGGGECVEVGGLPDGAAVRDSKDRAAGHLSFGSAQWTDFLAAVARGRYRR</sequence>
<reference evidence="4" key="1">
    <citation type="journal article" date="2019" name="Int. J. Syst. Evol. Microbiol.">
        <title>The Global Catalogue of Microorganisms (GCM) 10K type strain sequencing project: providing services to taxonomists for standard genome sequencing and annotation.</title>
        <authorList>
            <consortium name="The Broad Institute Genomics Platform"/>
            <consortium name="The Broad Institute Genome Sequencing Center for Infectious Disease"/>
            <person name="Wu L."/>
            <person name="Ma J."/>
        </authorList>
    </citation>
    <scope>NUCLEOTIDE SEQUENCE [LARGE SCALE GENOMIC DNA]</scope>
    <source>
        <strain evidence="4">JCM 9687</strain>
    </source>
</reference>
<evidence type="ECO:0000259" key="2">
    <source>
        <dbReference type="Pfam" id="PF04149"/>
    </source>
</evidence>
<evidence type="ECO:0000256" key="1">
    <source>
        <dbReference type="SAM" id="MobiDB-lite"/>
    </source>
</evidence>
<feature type="region of interest" description="Disordered" evidence="1">
    <location>
        <begin position="1"/>
        <end position="20"/>
    </location>
</feature>
<dbReference type="InterPro" id="IPR007278">
    <property type="entry name" value="DUF397"/>
</dbReference>
<feature type="domain" description="DUF397" evidence="2">
    <location>
        <begin position="8"/>
        <end position="58"/>
    </location>
</feature>
<organism evidence="3 4">
    <name type="scientific">Saccharopolyspora gregorii</name>
    <dbReference type="NCBI Taxonomy" id="33914"/>
    <lineage>
        <taxon>Bacteria</taxon>
        <taxon>Bacillati</taxon>
        <taxon>Actinomycetota</taxon>
        <taxon>Actinomycetes</taxon>
        <taxon>Pseudonocardiales</taxon>
        <taxon>Pseudonocardiaceae</taxon>
        <taxon>Saccharopolyspora</taxon>
    </lineage>
</organism>
<protein>
    <submittedName>
        <fullName evidence="3">DUF397 domain-containing protein</fullName>
    </submittedName>
</protein>
<comment type="caution">
    <text evidence="3">The sequence shown here is derived from an EMBL/GenBank/DDBJ whole genome shotgun (WGS) entry which is preliminary data.</text>
</comment>
<proteinExistence type="predicted"/>
<dbReference type="RefSeq" id="WP_344930679.1">
    <property type="nucleotide sequence ID" value="NZ_BAAAYK010000038.1"/>
</dbReference>
<accession>A0ABP6RZ14</accession>
<dbReference type="EMBL" id="BAAAYK010000038">
    <property type="protein sequence ID" value="GAA3363875.1"/>
    <property type="molecule type" value="Genomic_DNA"/>
</dbReference>
<dbReference type="Proteomes" id="UP001500483">
    <property type="component" value="Unassembled WGS sequence"/>
</dbReference>
<keyword evidence="4" id="KW-1185">Reference proteome</keyword>
<dbReference type="Pfam" id="PF04149">
    <property type="entry name" value="DUF397"/>
    <property type="match status" value="1"/>
</dbReference>
<evidence type="ECO:0000313" key="3">
    <source>
        <dbReference type="EMBL" id="GAA3363875.1"/>
    </source>
</evidence>
<name>A0ABP6RZ14_9PSEU</name>